<dbReference type="EC" id="2.3.1.-" evidence="4"/>
<name>A0A1C3J895_9VIBR</name>
<accession>A0A1C3J895</accession>
<evidence type="ECO:0000313" key="5">
    <source>
        <dbReference type="Proteomes" id="UP000092819"/>
    </source>
</evidence>
<keyword evidence="5" id="KW-1185">Reference proteome</keyword>
<dbReference type="Gene3D" id="3.40.630.30">
    <property type="match status" value="1"/>
</dbReference>
<keyword evidence="2 4" id="KW-0012">Acyltransferase</keyword>
<feature type="domain" description="N-acetyltransferase" evidence="3">
    <location>
        <begin position="25"/>
        <end position="174"/>
    </location>
</feature>
<dbReference type="InterPro" id="IPR050832">
    <property type="entry name" value="Bact_Acetyltransf"/>
</dbReference>
<reference evidence="5" key="1">
    <citation type="submission" date="2016-06" db="EMBL/GenBank/DDBJ databases">
        <authorList>
            <person name="Rodrigo-Torres L."/>
            <person name="Arahal D.R."/>
        </authorList>
    </citation>
    <scope>NUCLEOTIDE SEQUENCE [LARGE SCALE GENOMIC DNA]</scope>
    <source>
        <strain evidence="5">CECT 7224</strain>
    </source>
</reference>
<dbReference type="CDD" id="cd04301">
    <property type="entry name" value="NAT_SF"/>
    <property type="match status" value="1"/>
</dbReference>
<proteinExistence type="predicted"/>
<dbReference type="Pfam" id="PF00583">
    <property type="entry name" value="Acetyltransf_1"/>
    <property type="match status" value="1"/>
</dbReference>
<dbReference type="InterPro" id="IPR016181">
    <property type="entry name" value="Acyl_CoA_acyltransferase"/>
</dbReference>
<keyword evidence="1 4" id="KW-0808">Transferase</keyword>
<dbReference type="Proteomes" id="UP000092819">
    <property type="component" value="Unassembled WGS sequence"/>
</dbReference>
<dbReference type="RefSeq" id="WP_065675192.1">
    <property type="nucleotide sequence ID" value="NZ_AP025463.1"/>
</dbReference>
<evidence type="ECO:0000256" key="2">
    <source>
        <dbReference type="ARBA" id="ARBA00023315"/>
    </source>
</evidence>
<dbReference type="PANTHER" id="PTHR43877:SF5">
    <property type="entry name" value="BLL8307 PROTEIN"/>
    <property type="match status" value="1"/>
</dbReference>
<organism evidence="4 5">
    <name type="scientific">Vibrio celticus</name>
    <dbReference type="NCBI Taxonomy" id="446372"/>
    <lineage>
        <taxon>Bacteria</taxon>
        <taxon>Pseudomonadati</taxon>
        <taxon>Pseudomonadota</taxon>
        <taxon>Gammaproteobacteria</taxon>
        <taxon>Vibrionales</taxon>
        <taxon>Vibrionaceae</taxon>
        <taxon>Vibrio</taxon>
    </lineage>
</organism>
<dbReference type="EMBL" id="FLQZ01000002">
    <property type="protein sequence ID" value="SBT11374.1"/>
    <property type="molecule type" value="Genomic_DNA"/>
</dbReference>
<protein>
    <submittedName>
        <fullName evidence="4">Putative N-acetyltransferase YsnE</fullName>
        <ecNumber evidence="4">2.3.1.-</ecNumber>
    </submittedName>
</protein>
<dbReference type="PANTHER" id="PTHR43877">
    <property type="entry name" value="AMINOALKYLPHOSPHONATE N-ACETYLTRANSFERASE-RELATED-RELATED"/>
    <property type="match status" value="1"/>
</dbReference>
<gene>
    <name evidence="4" type="primary">ysnE</name>
    <name evidence="4" type="ORF">VCE7224_00090</name>
</gene>
<dbReference type="InterPro" id="IPR000182">
    <property type="entry name" value="GNAT_dom"/>
</dbReference>
<evidence type="ECO:0000259" key="3">
    <source>
        <dbReference type="PROSITE" id="PS51186"/>
    </source>
</evidence>
<dbReference type="GO" id="GO:0016747">
    <property type="term" value="F:acyltransferase activity, transferring groups other than amino-acyl groups"/>
    <property type="evidence" value="ECO:0007669"/>
    <property type="project" value="InterPro"/>
</dbReference>
<dbReference type="AlphaFoldDB" id="A0A1C3J895"/>
<dbReference type="PROSITE" id="PS51186">
    <property type="entry name" value="GNAT"/>
    <property type="match status" value="1"/>
</dbReference>
<evidence type="ECO:0000256" key="1">
    <source>
        <dbReference type="ARBA" id="ARBA00022679"/>
    </source>
</evidence>
<evidence type="ECO:0000313" key="4">
    <source>
        <dbReference type="EMBL" id="SBT11374.1"/>
    </source>
</evidence>
<dbReference type="SUPFAM" id="SSF55729">
    <property type="entry name" value="Acyl-CoA N-acyltransferases (Nat)"/>
    <property type="match status" value="1"/>
</dbReference>
<sequence>MKPETNAQDSMENGTTLESSASIEIKLDDLSGGEVIELLEEHLADMYATSPAESVHALDLDGLKSPEITFFSAWKDSQLLGCVAIKELNTQHAELKSMRTSQFARKSGVASQLLQHVLDTATARQYQTISLETGSEDYFKAARNLYEKFGFGYCEPFADYVLDPHSQFMRIELR</sequence>